<sequence length="135" mass="13521">MKNLPETVEARGVVLLDGKPAEGVAIVLAPAEAGGHSAMGLSGSGGAFILKAFPSKDGAVPGTYKVGLTRSEQAASKAKQIDWGEDAAHAAASPATSTVQNTLPAQYAEAAKSGLTLTIPPEGASDLKIEIKSAP</sequence>
<accession>A0A7C2PCG2</accession>
<proteinExistence type="predicted"/>
<gene>
    <name evidence="1" type="ORF">ENQ76_16375</name>
</gene>
<evidence type="ECO:0000313" key="1">
    <source>
        <dbReference type="EMBL" id="HEN17036.1"/>
    </source>
</evidence>
<comment type="caution">
    <text evidence="1">The sequence shown here is derived from an EMBL/GenBank/DDBJ whole genome shotgun (WGS) entry which is preliminary data.</text>
</comment>
<dbReference type="AlphaFoldDB" id="A0A7C2PCG2"/>
<protein>
    <recommendedName>
        <fullName evidence="2">Carboxypeptidase regulatory-like domain-containing protein</fullName>
    </recommendedName>
</protein>
<name>A0A7C2PCG2_9PLAN</name>
<reference evidence="1" key="1">
    <citation type="journal article" date="2020" name="mSystems">
        <title>Genome- and Community-Level Interaction Insights into Carbon Utilization and Element Cycling Functions of Hydrothermarchaeota in Hydrothermal Sediment.</title>
        <authorList>
            <person name="Zhou Z."/>
            <person name="Liu Y."/>
            <person name="Xu W."/>
            <person name="Pan J."/>
            <person name="Luo Z.H."/>
            <person name="Li M."/>
        </authorList>
    </citation>
    <scope>NUCLEOTIDE SEQUENCE [LARGE SCALE GENOMIC DNA]</scope>
    <source>
        <strain evidence="1">SpSt-339</strain>
    </source>
</reference>
<evidence type="ECO:0008006" key="2">
    <source>
        <dbReference type="Google" id="ProtNLM"/>
    </source>
</evidence>
<dbReference type="EMBL" id="DSOK01000449">
    <property type="protein sequence ID" value="HEN17036.1"/>
    <property type="molecule type" value="Genomic_DNA"/>
</dbReference>
<organism evidence="1">
    <name type="scientific">Schlesneria paludicola</name>
    <dbReference type="NCBI Taxonomy" id="360056"/>
    <lineage>
        <taxon>Bacteria</taxon>
        <taxon>Pseudomonadati</taxon>
        <taxon>Planctomycetota</taxon>
        <taxon>Planctomycetia</taxon>
        <taxon>Planctomycetales</taxon>
        <taxon>Planctomycetaceae</taxon>
        <taxon>Schlesneria</taxon>
    </lineage>
</organism>